<evidence type="ECO:0000256" key="5">
    <source>
        <dbReference type="SAM" id="SignalP"/>
    </source>
</evidence>
<keyword evidence="8" id="KW-1185">Reference proteome</keyword>
<accession>A0A346A339</accession>
<dbReference type="CDD" id="cd06359">
    <property type="entry name" value="PBP1_Nba-like"/>
    <property type="match status" value="1"/>
</dbReference>
<comment type="similarity">
    <text evidence="1">Belongs to the leucine-binding protein family.</text>
</comment>
<dbReference type="InterPro" id="IPR000709">
    <property type="entry name" value="Leu_Ile_Val-bd"/>
</dbReference>
<evidence type="ECO:0000256" key="3">
    <source>
        <dbReference type="ARBA" id="ARBA00022729"/>
    </source>
</evidence>
<dbReference type="AlphaFoldDB" id="A0A346A339"/>
<dbReference type="Gene3D" id="3.40.50.2300">
    <property type="match status" value="2"/>
</dbReference>
<gene>
    <name evidence="7" type="ORF">DW352_25505</name>
</gene>
<dbReference type="PRINTS" id="PR00337">
    <property type="entry name" value="LEUILEVALBP"/>
</dbReference>
<keyword evidence="4" id="KW-0029">Amino-acid transport</keyword>
<dbReference type="KEGG" id="ptaw:DW352_25505"/>
<feature type="chain" id="PRO_5016981161" evidence="5">
    <location>
        <begin position="24"/>
        <end position="389"/>
    </location>
</feature>
<dbReference type="InterPro" id="IPR028082">
    <property type="entry name" value="Peripla_BP_I"/>
</dbReference>
<name>A0A346A339_9HYPH</name>
<keyword evidence="2" id="KW-0813">Transport</keyword>
<dbReference type="EMBL" id="CP031417">
    <property type="protein sequence ID" value="AXK83586.1"/>
    <property type="molecule type" value="Genomic_DNA"/>
</dbReference>
<organism evidence="7 8">
    <name type="scientific">Pseudolabrys taiwanensis</name>
    <dbReference type="NCBI Taxonomy" id="331696"/>
    <lineage>
        <taxon>Bacteria</taxon>
        <taxon>Pseudomonadati</taxon>
        <taxon>Pseudomonadota</taxon>
        <taxon>Alphaproteobacteria</taxon>
        <taxon>Hyphomicrobiales</taxon>
        <taxon>Xanthobacteraceae</taxon>
        <taxon>Pseudolabrys</taxon>
    </lineage>
</organism>
<keyword evidence="3 5" id="KW-0732">Signal</keyword>
<dbReference type="OrthoDB" id="435355at2"/>
<evidence type="ECO:0000313" key="8">
    <source>
        <dbReference type="Proteomes" id="UP000254889"/>
    </source>
</evidence>
<protein>
    <submittedName>
        <fullName evidence="7">ABC transporter substrate-binding protein</fullName>
    </submittedName>
</protein>
<dbReference type="InterPro" id="IPR051010">
    <property type="entry name" value="BCAA_transport"/>
</dbReference>
<proteinExistence type="inferred from homology"/>
<feature type="signal peptide" evidence="5">
    <location>
        <begin position="1"/>
        <end position="23"/>
    </location>
</feature>
<dbReference type="SUPFAM" id="SSF53822">
    <property type="entry name" value="Periplasmic binding protein-like I"/>
    <property type="match status" value="1"/>
</dbReference>
<sequence length="389" mass="41487">MRTCLRGFAAISALLLTVGSAAAQDKIRIGLIYTLSGPPAALGQQSKNGFELALKHLGGKMGGKDVELVVVDDELKPDLAIQKARAMIDRDKVDVVVGPIFSNVLVAIHKPVLEAGKVLISTNAGASSFAGAACNAHFFVTSYQNDQIYETLGKVATDKGYKTVYAVVPNYQAGKDALAGFKRTYQGKIVEESLVPLNNLDFQAEITKINASKPDALFTFMPGGLGISLIKQLNQAGLKGKLPILSAFTADEATLPVLQDAAEGVFGALTWAPNLDNPENKKFVADYEAAYNAVPASYAMQAYDAAMLIDSAVRATGGNVSNTAAFAAALKKADFKSVRGPFKFNVNGYPIEDFYLTKVVKRPDGKFQTEIVEKVLTANADSYAKDCKL</sequence>
<dbReference type="PANTHER" id="PTHR30483:SF6">
    <property type="entry name" value="PERIPLASMIC BINDING PROTEIN OF ABC TRANSPORTER FOR NATURAL AMINO ACIDS"/>
    <property type="match status" value="1"/>
</dbReference>
<dbReference type="Pfam" id="PF13458">
    <property type="entry name" value="Peripla_BP_6"/>
    <property type="match status" value="1"/>
</dbReference>
<dbReference type="GO" id="GO:0006865">
    <property type="term" value="P:amino acid transport"/>
    <property type="evidence" value="ECO:0007669"/>
    <property type="project" value="UniProtKB-KW"/>
</dbReference>
<evidence type="ECO:0000313" key="7">
    <source>
        <dbReference type="EMBL" id="AXK83586.1"/>
    </source>
</evidence>
<feature type="domain" description="Leucine-binding protein" evidence="6">
    <location>
        <begin position="26"/>
        <end position="360"/>
    </location>
</feature>
<dbReference type="Proteomes" id="UP000254889">
    <property type="component" value="Chromosome"/>
</dbReference>
<dbReference type="InterPro" id="IPR028081">
    <property type="entry name" value="Leu-bd"/>
</dbReference>
<evidence type="ECO:0000256" key="4">
    <source>
        <dbReference type="ARBA" id="ARBA00022970"/>
    </source>
</evidence>
<dbReference type="RefSeq" id="WP_115693965.1">
    <property type="nucleotide sequence ID" value="NZ_CP031417.1"/>
</dbReference>
<evidence type="ECO:0000256" key="2">
    <source>
        <dbReference type="ARBA" id="ARBA00022448"/>
    </source>
</evidence>
<evidence type="ECO:0000259" key="6">
    <source>
        <dbReference type="Pfam" id="PF13458"/>
    </source>
</evidence>
<evidence type="ECO:0000256" key="1">
    <source>
        <dbReference type="ARBA" id="ARBA00010062"/>
    </source>
</evidence>
<reference evidence="7 8" key="1">
    <citation type="submission" date="2018-07" db="EMBL/GenBank/DDBJ databases">
        <authorList>
            <person name="Quirk P.G."/>
            <person name="Krulwich T.A."/>
        </authorList>
    </citation>
    <scope>NUCLEOTIDE SEQUENCE [LARGE SCALE GENOMIC DNA]</scope>
    <source>
        <strain evidence="7 8">CC-BB4</strain>
    </source>
</reference>
<dbReference type="PANTHER" id="PTHR30483">
    <property type="entry name" value="LEUCINE-SPECIFIC-BINDING PROTEIN"/>
    <property type="match status" value="1"/>
</dbReference>